<accession>A0ABR0E2L5</accession>
<evidence type="ECO:0000313" key="2">
    <source>
        <dbReference type="Proteomes" id="UP001305779"/>
    </source>
</evidence>
<proteinExistence type="predicted"/>
<evidence type="ECO:0000313" key="1">
    <source>
        <dbReference type="EMBL" id="KAK4495661.1"/>
    </source>
</evidence>
<dbReference type="Proteomes" id="UP001305779">
    <property type="component" value="Unassembled WGS sequence"/>
</dbReference>
<protein>
    <submittedName>
        <fullName evidence="1">Uncharacterized protein</fullName>
    </submittedName>
</protein>
<gene>
    <name evidence="1" type="ORF">PRZ48_012929</name>
</gene>
<keyword evidence="2" id="KW-1185">Reference proteome</keyword>
<comment type="caution">
    <text evidence="1">The sequence shown here is derived from an EMBL/GenBank/DDBJ whole genome shotgun (WGS) entry which is preliminary data.</text>
</comment>
<sequence length="395" mass="44321">MAGFTETFRSVPAWIGNDFVLDAAAKYTVDCHQAFMRQDETALNSAKKSGAEAMRALRFALAQSSIDATDPMLMSMYAMIMSEASLPFVQQDGDATDENYNYKLHELALCQILKQRWTSGRWGILEQRLLRSIHSEEALESAITGTVSDLDDPLRISAARAISSTDTHTNQLFDSIMDQTIRLPRLSALHRQLRLEGPEDPDLVTQITSLAKTLWAFTQAPQIESVIDSHSSTSPSPDDTTCPLQALDFTSIRIYILATRHHMNRIILALNLLKLLALHPFPFPYSEIRTTLLHSAEFISRCIPYAIHSSSSSSGPPWNALRIFAPLTLAYGAWVFLEGEEEGDDHVRAMREFTAWGFRKMAESWRWNAGLGLLLGYTEAWTGGETMEWMAKKRG</sequence>
<organism evidence="1 2">
    <name type="scientific">Zasmidium cellare</name>
    <name type="common">Wine cellar mold</name>
    <name type="synonym">Racodium cellare</name>
    <dbReference type="NCBI Taxonomy" id="395010"/>
    <lineage>
        <taxon>Eukaryota</taxon>
        <taxon>Fungi</taxon>
        <taxon>Dikarya</taxon>
        <taxon>Ascomycota</taxon>
        <taxon>Pezizomycotina</taxon>
        <taxon>Dothideomycetes</taxon>
        <taxon>Dothideomycetidae</taxon>
        <taxon>Mycosphaerellales</taxon>
        <taxon>Mycosphaerellaceae</taxon>
        <taxon>Zasmidium</taxon>
    </lineage>
</organism>
<reference evidence="1 2" key="1">
    <citation type="journal article" date="2023" name="G3 (Bethesda)">
        <title>A chromosome-level genome assembly of Zasmidium syzygii isolated from banana leaves.</title>
        <authorList>
            <person name="van Westerhoven A.C."/>
            <person name="Mehrabi R."/>
            <person name="Talebi R."/>
            <person name="Steentjes M.B.F."/>
            <person name="Corcolon B."/>
            <person name="Chong P.A."/>
            <person name="Kema G.H.J."/>
            <person name="Seidl M.F."/>
        </authorList>
    </citation>
    <scope>NUCLEOTIDE SEQUENCE [LARGE SCALE GENOMIC DNA]</scope>
    <source>
        <strain evidence="1 2">P124</strain>
    </source>
</reference>
<name>A0ABR0E2L5_ZASCE</name>
<dbReference type="EMBL" id="JAXOVC010000011">
    <property type="protein sequence ID" value="KAK4495661.1"/>
    <property type="molecule type" value="Genomic_DNA"/>
</dbReference>